<dbReference type="PANTHER" id="PTHR43064">
    <property type="entry name" value="PHOSPHORIBOSYLAMINOIMIDAZOLE CARBOXYLASE-RELATED"/>
    <property type="match status" value="1"/>
</dbReference>
<dbReference type="Pfam" id="PF00731">
    <property type="entry name" value="AIRC"/>
    <property type="match status" value="1"/>
</dbReference>
<organism evidence="2 3">
    <name type="scientific">Heyndrickxia ginsengihumi</name>
    <dbReference type="NCBI Taxonomy" id="363870"/>
    <lineage>
        <taxon>Bacteria</taxon>
        <taxon>Bacillati</taxon>
        <taxon>Bacillota</taxon>
        <taxon>Bacilli</taxon>
        <taxon>Bacillales</taxon>
        <taxon>Bacillaceae</taxon>
        <taxon>Heyndrickxia</taxon>
    </lineage>
</organism>
<proteinExistence type="predicted"/>
<dbReference type="GO" id="GO:0006189">
    <property type="term" value="P:'de novo' IMP biosynthetic process"/>
    <property type="evidence" value="ECO:0007669"/>
    <property type="project" value="InterPro"/>
</dbReference>
<dbReference type="InterPro" id="IPR000031">
    <property type="entry name" value="PurE_dom"/>
</dbReference>
<dbReference type="Proteomes" id="UP000030588">
    <property type="component" value="Unassembled WGS sequence"/>
</dbReference>
<protein>
    <submittedName>
        <fullName evidence="2">1-(5-phosphoribosyl)-5-amino-4-imidazole-carboxylate carboxylase</fullName>
    </submittedName>
</protein>
<reference evidence="2 3" key="1">
    <citation type="submission" date="2014-10" db="EMBL/GenBank/DDBJ databases">
        <title>Draft genome of phytase producing Bacillus ginsengihumi strain M2.11.</title>
        <authorList>
            <person name="Toymentseva A."/>
            <person name="Boulygina E.A."/>
            <person name="Kazakov S.V."/>
            <person name="Kayumov I."/>
            <person name="Suleimanova A.D."/>
            <person name="Mardanova A.M."/>
            <person name="Maria S.N."/>
            <person name="Sergey M.Y."/>
            <person name="Sharipova M.R."/>
        </authorList>
    </citation>
    <scope>NUCLEOTIDE SEQUENCE [LARGE SCALE GENOMIC DNA]</scope>
    <source>
        <strain evidence="2 3">M2.11</strain>
    </source>
</reference>
<dbReference type="EMBL" id="JRUN01000038">
    <property type="protein sequence ID" value="KHD84892.1"/>
    <property type="molecule type" value="Genomic_DNA"/>
</dbReference>
<feature type="domain" description="PurE" evidence="1">
    <location>
        <begin position="121"/>
        <end position="253"/>
    </location>
</feature>
<dbReference type="GO" id="GO:0016787">
    <property type="term" value="F:hydrolase activity"/>
    <property type="evidence" value="ECO:0007669"/>
    <property type="project" value="InterPro"/>
</dbReference>
<sequence>MTLHELTIRDILQKVKEGAIDLQQAEEMMKSYEDHGFFKLDTHREKRQGFPEIIYGEGKTSEQIIEIVRVMIEKNQRTLVTRVSEEKGKVIKEALPETSYNEIARTICWLNPNEERFLYNGYTNVVSAGTSDLPIAMEAATTLEVMGCRVELITDVGVAGIHRLFDKLPKIRSGLVTVVVAGMEGALPSVIGGLVSHPIIAVPTSVGYGTNFNGLAALLSMLNACSSGISVVNIDNGFGAGYNAALIHKLAQGEKVKLLS</sequence>
<dbReference type="PANTHER" id="PTHR43064:SF1">
    <property type="entry name" value="SLL1489 PROTEIN"/>
    <property type="match status" value="1"/>
</dbReference>
<dbReference type="SMART" id="SM01001">
    <property type="entry name" value="AIRC"/>
    <property type="match status" value="1"/>
</dbReference>
<dbReference type="STRING" id="363870.NG54_12495"/>
<dbReference type="NCBIfam" id="NF033503">
    <property type="entry name" value="LarB"/>
    <property type="match status" value="1"/>
</dbReference>
<accession>A0A0A6XXR4</accession>
<gene>
    <name evidence="2" type="ORF">NG54_12495</name>
</gene>
<dbReference type="InterPro" id="IPR039476">
    <property type="entry name" value="P2CMN_synthase_LarB"/>
</dbReference>
<evidence type="ECO:0000259" key="1">
    <source>
        <dbReference type="SMART" id="SM01001"/>
    </source>
</evidence>
<evidence type="ECO:0000313" key="3">
    <source>
        <dbReference type="Proteomes" id="UP000030588"/>
    </source>
</evidence>
<dbReference type="RefSeq" id="WP_035349033.1">
    <property type="nucleotide sequence ID" value="NZ_JAAIWK010000011.1"/>
</dbReference>
<comment type="caution">
    <text evidence="2">The sequence shown here is derived from an EMBL/GenBank/DDBJ whole genome shotgun (WGS) entry which is preliminary data.</text>
</comment>
<dbReference type="Gene3D" id="3.40.50.1970">
    <property type="match status" value="1"/>
</dbReference>
<dbReference type="AlphaFoldDB" id="A0A0A6XXR4"/>
<evidence type="ECO:0000313" key="2">
    <source>
        <dbReference type="EMBL" id="KHD84892.1"/>
    </source>
</evidence>
<dbReference type="SUPFAM" id="SSF52255">
    <property type="entry name" value="N5-CAIR mutase (phosphoribosylaminoimidazole carboxylase, PurE)"/>
    <property type="match status" value="1"/>
</dbReference>
<name>A0A0A6XXR4_9BACI</name>